<evidence type="ECO:0000256" key="5">
    <source>
        <dbReference type="ARBA" id="ARBA00022448"/>
    </source>
</evidence>
<keyword evidence="5" id="KW-0813">Transport</keyword>
<comment type="subcellular location">
    <subcellularLocation>
        <location evidence="1">Periplasm</location>
    </subcellularLocation>
</comment>
<evidence type="ECO:0000313" key="9">
    <source>
        <dbReference type="EMBL" id="NKC29348.1"/>
    </source>
</evidence>
<evidence type="ECO:0000256" key="4">
    <source>
        <dbReference type="ARBA" id="ARBA00017470"/>
    </source>
</evidence>
<name>A0ABX1E0J4_9PROT</name>
<dbReference type="InterPro" id="IPR050490">
    <property type="entry name" value="Bact_solute-bd_prot1"/>
</dbReference>
<dbReference type="InterPro" id="IPR006059">
    <property type="entry name" value="SBP"/>
</dbReference>
<evidence type="ECO:0000256" key="3">
    <source>
        <dbReference type="ARBA" id="ARBA00011557"/>
    </source>
</evidence>
<accession>A0ABX1E0J4</accession>
<comment type="similarity">
    <text evidence="2">Belongs to the bacterial solute-binding protein 1 family.</text>
</comment>
<evidence type="ECO:0000256" key="1">
    <source>
        <dbReference type="ARBA" id="ARBA00004418"/>
    </source>
</evidence>
<evidence type="ECO:0000313" key="10">
    <source>
        <dbReference type="Proteomes" id="UP000787635"/>
    </source>
</evidence>
<dbReference type="Proteomes" id="UP000787635">
    <property type="component" value="Unassembled WGS sequence"/>
</dbReference>
<organism evidence="9 10">
    <name type="scientific">Falsiroseomonas selenitidurans</name>
    <dbReference type="NCBI Taxonomy" id="2716335"/>
    <lineage>
        <taxon>Bacteria</taxon>
        <taxon>Pseudomonadati</taxon>
        <taxon>Pseudomonadota</taxon>
        <taxon>Alphaproteobacteria</taxon>
        <taxon>Acetobacterales</taxon>
        <taxon>Roseomonadaceae</taxon>
        <taxon>Falsiroseomonas</taxon>
    </lineage>
</organism>
<dbReference type="EMBL" id="JAAVNE010000001">
    <property type="protein sequence ID" value="NKC29348.1"/>
    <property type="molecule type" value="Genomic_DNA"/>
</dbReference>
<dbReference type="RefSeq" id="WP_168026971.1">
    <property type="nucleotide sequence ID" value="NZ_JAAVNE010000001.1"/>
</dbReference>
<gene>
    <name evidence="9" type="ORF">HEQ75_00625</name>
</gene>
<evidence type="ECO:0000256" key="8">
    <source>
        <dbReference type="SAM" id="SignalP"/>
    </source>
</evidence>
<dbReference type="SUPFAM" id="SSF53850">
    <property type="entry name" value="Periplasmic binding protein-like II"/>
    <property type="match status" value="1"/>
</dbReference>
<comment type="caution">
    <text evidence="9">The sequence shown here is derived from an EMBL/GenBank/DDBJ whole genome shotgun (WGS) entry which is preliminary data.</text>
</comment>
<dbReference type="Gene3D" id="3.40.190.10">
    <property type="entry name" value="Periplasmic binding protein-like II"/>
    <property type="match status" value="2"/>
</dbReference>
<dbReference type="PANTHER" id="PTHR43649:SF31">
    <property type="entry name" value="SN-GLYCEROL-3-PHOSPHATE-BINDING PERIPLASMIC PROTEIN UGPB"/>
    <property type="match status" value="1"/>
</dbReference>
<evidence type="ECO:0000256" key="6">
    <source>
        <dbReference type="ARBA" id="ARBA00022729"/>
    </source>
</evidence>
<evidence type="ECO:0000256" key="2">
    <source>
        <dbReference type="ARBA" id="ARBA00008520"/>
    </source>
</evidence>
<feature type="chain" id="PRO_5045971543" description="sn-glycerol-3-phosphate-binding periplasmic protein UgpB" evidence="8">
    <location>
        <begin position="27"/>
        <end position="446"/>
    </location>
</feature>
<dbReference type="Pfam" id="PF13416">
    <property type="entry name" value="SBP_bac_8"/>
    <property type="match status" value="1"/>
</dbReference>
<dbReference type="PANTHER" id="PTHR43649">
    <property type="entry name" value="ARABINOSE-BINDING PROTEIN-RELATED"/>
    <property type="match status" value="1"/>
</dbReference>
<protein>
    <recommendedName>
        <fullName evidence="4">sn-glycerol-3-phosphate-binding periplasmic protein UgpB</fullName>
    </recommendedName>
</protein>
<keyword evidence="10" id="KW-1185">Reference proteome</keyword>
<reference evidence="9 10" key="1">
    <citation type="submission" date="2020-03" db="EMBL/GenBank/DDBJ databases">
        <title>Roseomonas selenitidurans sp. nov. isolated from urban soil.</title>
        <authorList>
            <person name="Liu H."/>
        </authorList>
    </citation>
    <scope>NUCLEOTIDE SEQUENCE [LARGE SCALE GENOMIC DNA]</scope>
    <source>
        <strain evidence="9 10">BU-1</strain>
    </source>
</reference>
<proteinExistence type="inferred from homology"/>
<comment type="function">
    <text evidence="7">Part of the ABC transporter complex UgpBAEC involved in sn-glycerol-3-phosphate (G3P) import. Binds G3P.</text>
</comment>
<evidence type="ECO:0000256" key="7">
    <source>
        <dbReference type="ARBA" id="ARBA00034473"/>
    </source>
</evidence>
<comment type="subunit">
    <text evidence="3">The complex is composed of two ATP-binding proteins (UgpC), two transmembrane proteins (UgpA and UgpE) and a solute-binding protein (UgpB).</text>
</comment>
<feature type="signal peptide" evidence="8">
    <location>
        <begin position="1"/>
        <end position="26"/>
    </location>
</feature>
<keyword evidence="6 8" id="KW-0732">Signal</keyword>
<sequence length="446" mass="48413">MFRRTFATGAASAAALAALPAAPARAQQRIDINFWYGLGGALGEVVEGQIARFNQSQSRFNVIGAFRGSYVEVMTSAIAAWRAGNPPHIAQVFEVGTATMMGAGPAIRPVHQLFADAGMPLDGSRYLAGVRGYYSDTQGRLVSMPHNSSSAVMWLNLDAFAKAGLSTTDLPKTWAQVRAAAEKLKAANATPVPMTTAWPTWVMFEQMASIHDVPFATLANGFGGLGTELQLTGDFFQKHVNFLLDLQKAGLFRYAGRDSAGDPLFPSGEAAISFNSSAGRARIVREAKFNWASVPLPYHDDVIQAPKNGVIGGASLWPLTARNRSADEYRGMAEFFAFISQAEQDKWWHQQTGYVPITQGGYQAAQAENYYQQNPGADAAIIQLSRAEPTPNSQGFRLGGFVEIRNIIQEELERAFQGQQNAAQALTNANRRGNVVLRNFERANRG</sequence>